<evidence type="ECO:0000313" key="8">
    <source>
        <dbReference type="RefSeq" id="XP_022235655.1"/>
    </source>
</evidence>
<accession>A0ABM1RWA0</accession>
<dbReference type="GeneID" id="106475953"/>
<keyword evidence="2" id="KW-0813">Transport</keyword>
<organism evidence="7 8">
    <name type="scientific">Limulus polyphemus</name>
    <name type="common">Atlantic horseshoe crab</name>
    <dbReference type="NCBI Taxonomy" id="6850"/>
    <lineage>
        <taxon>Eukaryota</taxon>
        <taxon>Metazoa</taxon>
        <taxon>Ecdysozoa</taxon>
        <taxon>Arthropoda</taxon>
        <taxon>Chelicerata</taxon>
        <taxon>Merostomata</taxon>
        <taxon>Xiphosura</taxon>
        <taxon>Limulidae</taxon>
        <taxon>Limulus</taxon>
    </lineage>
</organism>
<comment type="similarity">
    <text evidence="6">Belongs to the battenin family.</text>
</comment>
<keyword evidence="4 6" id="KW-1133">Transmembrane helix</keyword>
<feature type="transmembrane region" description="Helical" evidence="6">
    <location>
        <begin position="128"/>
        <end position="146"/>
    </location>
</feature>
<dbReference type="Proteomes" id="UP000694941">
    <property type="component" value="Unplaced"/>
</dbReference>
<protein>
    <recommendedName>
        <fullName evidence="6">Battenin</fullName>
    </recommendedName>
</protein>
<feature type="transmembrane region" description="Helical" evidence="6">
    <location>
        <begin position="52"/>
        <end position="71"/>
    </location>
</feature>
<reference evidence="8" key="1">
    <citation type="submission" date="2025-08" db="UniProtKB">
        <authorList>
            <consortium name="RefSeq"/>
        </authorList>
    </citation>
    <scope>IDENTIFICATION</scope>
    <source>
        <tissue evidence="8">Muscle</tissue>
    </source>
</reference>
<evidence type="ECO:0000256" key="4">
    <source>
        <dbReference type="ARBA" id="ARBA00022989"/>
    </source>
</evidence>
<evidence type="ECO:0000256" key="3">
    <source>
        <dbReference type="ARBA" id="ARBA00022692"/>
    </source>
</evidence>
<sequence length="178" mass="19645">MTRSSVMEETAAKIDQNETETNWVEEEEYQHVQNGVTIMPSQWTNCRNLSGFWLLGLCNNYAYVIMLSAAFDILSKDYHDADHNETENNITRRCNPTSTGAILLADIIPSLAIKLIVPFFVTNTHLKVALSVLLSAASFLLTSLSVGSWMTYIGVICAALSGGLGEVSFLSFSAHFDK</sequence>
<dbReference type="PANTHER" id="PTHR10981">
    <property type="entry name" value="BATTENIN"/>
    <property type="match status" value="1"/>
</dbReference>
<proteinExistence type="inferred from homology"/>
<evidence type="ECO:0000256" key="5">
    <source>
        <dbReference type="ARBA" id="ARBA00023136"/>
    </source>
</evidence>
<dbReference type="Pfam" id="PF02487">
    <property type="entry name" value="CLN3"/>
    <property type="match status" value="1"/>
</dbReference>
<feature type="transmembrane region" description="Helical" evidence="6">
    <location>
        <begin position="152"/>
        <end position="172"/>
    </location>
</feature>
<evidence type="ECO:0000256" key="6">
    <source>
        <dbReference type="RuleBase" id="RU361113"/>
    </source>
</evidence>
<name>A0ABM1RWA0_LIMPO</name>
<evidence type="ECO:0000256" key="2">
    <source>
        <dbReference type="ARBA" id="ARBA00022448"/>
    </source>
</evidence>
<keyword evidence="6" id="KW-0458">Lysosome</keyword>
<dbReference type="PRINTS" id="PR01315">
    <property type="entry name" value="BATTENIN"/>
</dbReference>
<keyword evidence="7" id="KW-1185">Reference proteome</keyword>
<dbReference type="RefSeq" id="XP_022235655.1">
    <property type="nucleotide sequence ID" value="XM_022379947.1"/>
</dbReference>
<evidence type="ECO:0000313" key="7">
    <source>
        <dbReference type="Proteomes" id="UP000694941"/>
    </source>
</evidence>
<evidence type="ECO:0000256" key="1">
    <source>
        <dbReference type="ARBA" id="ARBA00004127"/>
    </source>
</evidence>
<dbReference type="PANTHER" id="PTHR10981:SF0">
    <property type="entry name" value="BATTENIN"/>
    <property type="match status" value="1"/>
</dbReference>
<comment type="subcellular location">
    <subcellularLocation>
        <location evidence="1">Endomembrane system</location>
        <topology evidence="1">Multi-pass membrane protein</topology>
    </subcellularLocation>
    <subcellularLocation>
        <location evidence="6">Lysosome membrane</location>
        <topology evidence="6">Multi-pass membrane protein</topology>
    </subcellularLocation>
</comment>
<keyword evidence="5 6" id="KW-0472">Membrane</keyword>
<dbReference type="InterPro" id="IPR003492">
    <property type="entry name" value="Battenin_disease_Cln3"/>
</dbReference>
<keyword evidence="3 6" id="KW-0812">Transmembrane</keyword>
<gene>
    <name evidence="8" type="primary">LOC106475953</name>
</gene>
<comment type="caution">
    <text evidence="6">Lacks conserved residue(s) required for the propagation of feature annotation.</text>
</comment>
<feature type="transmembrane region" description="Helical" evidence="6">
    <location>
        <begin position="101"/>
        <end position="121"/>
    </location>
</feature>